<dbReference type="Pfam" id="PF09295">
    <property type="entry name" value="ChAPs"/>
    <property type="match status" value="1"/>
</dbReference>
<dbReference type="PANTHER" id="PTHR31975:SF1">
    <property type="entry name" value="BUD SITE SELECTION PROTEIN 7-RELATED"/>
    <property type="match status" value="1"/>
</dbReference>
<gene>
    <name evidence="2" type="ORF">CYFA0S_17e01200g</name>
</gene>
<evidence type="ECO:0000256" key="1">
    <source>
        <dbReference type="SAM" id="MobiDB-lite"/>
    </source>
</evidence>
<dbReference type="AlphaFoldDB" id="A0A061B7E0"/>
<dbReference type="OrthoDB" id="434695at2759"/>
<accession>A0A061B7E0</accession>
<dbReference type="PhylomeDB" id="A0A061B7E0"/>
<feature type="region of interest" description="Disordered" evidence="1">
    <location>
        <begin position="588"/>
        <end position="611"/>
    </location>
</feature>
<dbReference type="EMBL" id="LK052902">
    <property type="protein sequence ID" value="CDR45305.1"/>
    <property type="molecule type" value="Genomic_DNA"/>
</dbReference>
<evidence type="ECO:0000313" key="2">
    <source>
        <dbReference type="EMBL" id="CDR45305.1"/>
    </source>
</evidence>
<dbReference type="GO" id="GO:0034044">
    <property type="term" value="C:exomer complex"/>
    <property type="evidence" value="ECO:0007669"/>
    <property type="project" value="UniProtKB-ARBA"/>
</dbReference>
<dbReference type="InterPro" id="IPR011990">
    <property type="entry name" value="TPR-like_helical_dom_sf"/>
</dbReference>
<organism evidence="2">
    <name type="scientific">Cyberlindnera fabianii</name>
    <name type="common">Yeast</name>
    <name type="synonym">Hansenula fabianii</name>
    <dbReference type="NCBI Taxonomy" id="36022"/>
    <lineage>
        <taxon>Eukaryota</taxon>
        <taxon>Fungi</taxon>
        <taxon>Dikarya</taxon>
        <taxon>Ascomycota</taxon>
        <taxon>Saccharomycotina</taxon>
        <taxon>Saccharomycetes</taxon>
        <taxon>Phaffomycetales</taxon>
        <taxon>Phaffomycetaceae</taxon>
        <taxon>Cyberlindnera</taxon>
    </lineage>
</organism>
<feature type="compositionally biased region" description="Polar residues" evidence="1">
    <location>
        <begin position="591"/>
        <end position="611"/>
    </location>
</feature>
<name>A0A061B7E0_CYBFA</name>
<sequence>MKATQGSIPEVLEDHPGSSIDERISKIRTFQELGPPDLISLSKIVTGNAKGTEVSFPQRQGIVGYNTNAQQIGTYLYYTGLDNSSPSSVAAHLSHIANVISSKSQLWFGKTKNFIVNKATYCSYNAFSKVDVIVSCHLPGGIESFAINGNGEKVQDTDRIWTEVFASAMIRSLLTPEEDDEQVHNVVESRNINPLESTEAARLFLSAFTELFFQGPDVGCAPDIQTPSLISNYLVDAFLKLVELTGLYDEAIALLEGLREKEESVVSLIVKVLLLKDEEIEAVKVMYDGIKKNPRDAALLTCQSNFLIEKGKLDLALSSAVRAVNSAPSEFNTWANLSKVYLEKGQIEESLLTLNSCPMAAYKEKFHLKRVIHATPEKMHLPLPTDVHLEDVSSLDSLKVQQENASIDQALVNLQAANLKSTFAKAYSILTDIVHRTGWEQLLKYRAKIFVMEEEYQIKSSKSSVIDEPLTNGTLTNSEKKDGFRKKRLCERWLDNLFMLLYEDLRTYTMWQAEMIHLQAQSSSYEKLPAEWELLGMCAFRLHHYKEASIAFQKCLGMRFAPTATRNLLKYFLRESKTAKKLAINHKTAKPHQNGNGSVGNSTTTLAAESTPQQIERKLTILDDRIMDCTVHLTAWHHRWYREFSPYLMLALADVVERQGLVKVTNEILAQFPEESGVGKLMADSFEFLKIFEKPGADI</sequence>
<protein>
    <submittedName>
        <fullName evidence="2">CYFA0S17e01200g1_1</fullName>
    </submittedName>
</protein>
<dbReference type="GO" id="GO:0006893">
    <property type="term" value="P:Golgi to plasma membrane transport"/>
    <property type="evidence" value="ECO:0007669"/>
    <property type="project" value="TreeGrafter"/>
</dbReference>
<dbReference type="Gene3D" id="1.25.40.10">
    <property type="entry name" value="Tetratricopeptide repeat domain"/>
    <property type="match status" value="1"/>
</dbReference>
<reference evidence="2" key="1">
    <citation type="journal article" date="2014" name="Genome Announc.">
        <title>Genome sequence of the yeast Cyberlindnera fabianii (Hansenula fabianii).</title>
        <authorList>
            <person name="Freel K.C."/>
            <person name="Sarilar V."/>
            <person name="Neuveglise C."/>
            <person name="Devillers H."/>
            <person name="Friedrich A."/>
            <person name="Schacherer J."/>
        </authorList>
    </citation>
    <scope>NUCLEOTIDE SEQUENCE</scope>
    <source>
        <strain evidence="2">YJS4271</strain>
    </source>
</reference>
<dbReference type="InterPro" id="IPR015374">
    <property type="entry name" value="ChAPs"/>
</dbReference>
<dbReference type="VEuPathDB" id="FungiDB:BON22_1500"/>
<dbReference type="PANTHER" id="PTHR31975">
    <property type="entry name" value="BUD SITE SELECTION PROTEIN 7-RELATED"/>
    <property type="match status" value="1"/>
</dbReference>
<proteinExistence type="predicted"/>
<dbReference type="SUPFAM" id="SSF48452">
    <property type="entry name" value="TPR-like"/>
    <property type="match status" value="1"/>
</dbReference>